<keyword evidence="2" id="KW-0472">Membrane</keyword>
<keyword evidence="2" id="KW-0812">Transmembrane</keyword>
<name>A0ABS4AF16_9PROT</name>
<dbReference type="EMBL" id="JAGIZB010000010">
    <property type="protein sequence ID" value="MBP0445602.1"/>
    <property type="molecule type" value="Genomic_DNA"/>
</dbReference>
<evidence type="ECO:0000256" key="2">
    <source>
        <dbReference type="SAM" id="Phobius"/>
    </source>
</evidence>
<feature type="transmembrane region" description="Helical" evidence="2">
    <location>
        <begin position="54"/>
        <end position="72"/>
    </location>
</feature>
<gene>
    <name evidence="3" type="ORF">J8J14_12530</name>
</gene>
<proteinExistence type="predicted"/>
<sequence>MSKAPAGKAGAAPRKPAASRPAISGKAASPRKGSRSGAAGALGWRSRLARGPSWIGVALIVLAVLVILPIVAAVLGDIWAVILAALVGGFALGRATA</sequence>
<keyword evidence="4" id="KW-1185">Reference proteome</keyword>
<evidence type="ECO:0000256" key="1">
    <source>
        <dbReference type="SAM" id="MobiDB-lite"/>
    </source>
</evidence>
<comment type="caution">
    <text evidence="3">The sequence shown here is derived from an EMBL/GenBank/DDBJ whole genome shotgun (WGS) entry which is preliminary data.</text>
</comment>
<reference evidence="3 4" key="1">
    <citation type="submission" date="2021-03" db="EMBL/GenBank/DDBJ databases">
        <authorList>
            <person name="So Y."/>
        </authorList>
    </citation>
    <scope>NUCLEOTIDE SEQUENCE [LARGE SCALE GENOMIC DNA]</scope>
    <source>
        <strain evidence="3 4">SSH11</strain>
    </source>
</reference>
<evidence type="ECO:0000313" key="3">
    <source>
        <dbReference type="EMBL" id="MBP0445602.1"/>
    </source>
</evidence>
<keyword evidence="2" id="KW-1133">Transmembrane helix</keyword>
<feature type="transmembrane region" description="Helical" evidence="2">
    <location>
        <begin position="78"/>
        <end position="96"/>
    </location>
</feature>
<accession>A0ABS4AF16</accession>
<feature type="compositionally biased region" description="Low complexity" evidence="1">
    <location>
        <begin position="1"/>
        <end position="22"/>
    </location>
</feature>
<organism evidence="3 4">
    <name type="scientific">Pararoseomonas baculiformis</name>
    <dbReference type="NCBI Taxonomy" id="2820812"/>
    <lineage>
        <taxon>Bacteria</taxon>
        <taxon>Pseudomonadati</taxon>
        <taxon>Pseudomonadota</taxon>
        <taxon>Alphaproteobacteria</taxon>
        <taxon>Acetobacterales</taxon>
        <taxon>Acetobacteraceae</taxon>
        <taxon>Pararoseomonas</taxon>
    </lineage>
</organism>
<feature type="region of interest" description="Disordered" evidence="1">
    <location>
        <begin position="1"/>
        <end position="40"/>
    </location>
</feature>
<dbReference type="Proteomes" id="UP000681594">
    <property type="component" value="Unassembled WGS sequence"/>
</dbReference>
<evidence type="ECO:0000313" key="4">
    <source>
        <dbReference type="Proteomes" id="UP000681594"/>
    </source>
</evidence>
<protein>
    <submittedName>
        <fullName evidence="3">Uncharacterized protein</fullName>
    </submittedName>
</protein>
<dbReference type="RefSeq" id="WP_209379834.1">
    <property type="nucleotide sequence ID" value="NZ_JAGIZB010000010.1"/>
</dbReference>